<reference evidence="6 7" key="1">
    <citation type="journal article" date="2015" name="Nature">
        <title>rRNA introns, odd ribosomes, and small enigmatic genomes across a large radiation of phyla.</title>
        <authorList>
            <person name="Brown C.T."/>
            <person name="Hug L.A."/>
            <person name="Thomas B.C."/>
            <person name="Sharon I."/>
            <person name="Castelle C.J."/>
            <person name="Singh A."/>
            <person name="Wilkins M.J."/>
            <person name="Williams K.H."/>
            <person name="Banfield J.F."/>
        </authorList>
    </citation>
    <scope>NUCLEOTIDE SEQUENCE [LARGE SCALE GENOMIC DNA]</scope>
</reference>
<dbReference type="InterPro" id="IPR011055">
    <property type="entry name" value="Dup_hybrid_motif"/>
</dbReference>
<feature type="domain" description="M23ase beta-sheet core" evidence="4">
    <location>
        <begin position="263"/>
        <end position="290"/>
    </location>
</feature>
<dbReference type="CDD" id="cd12797">
    <property type="entry name" value="M23_peptidase"/>
    <property type="match status" value="2"/>
</dbReference>
<keyword evidence="1" id="KW-0732">Signal</keyword>
<dbReference type="PANTHER" id="PTHR21666:SF270">
    <property type="entry name" value="MUREIN HYDROLASE ACTIVATOR ENVC"/>
    <property type="match status" value="1"/>
</dbReference>
<dbReference type="PATRIC" id="fig|1618426.3.peg.526"/>
<feature type="region of interest" description="Disordered" evidence="3">
    <location>
        <begin position="309"/>
        <end position="329"/>
    </location>
</feature>
<dbReference type="InterPro" id="IPR057309">
    <property type="entry name" value="PcsB_CC"/>
</dbReference>
<evidence type="ECO:0000313" key="7">
    <source>
        <dbReference type="Proteomes" id="UP000034492"/>
    </source>
</evidence>
<name>A0A0G0F833_9BACT</name>
<dbReference type="AlphaFoldDB" id="A0A0G0F833"/>
<dbReference type="Gene3D" id="2.70.70.10">
    <property type="entry name" value="Glucose Permease (Domain IIA)"/>
    <property type="match status" value="2"/>
</dbReference>
<dbReference type="InterPro" id="IPR016047">
    <property type="entry name" value="M23ase_b-sheet_dom"/>
</dbReference>
<evidence type="ECO:0000256" key="2">
    <source>
        <dbReference type="SAM" id="Coils"/>
    </source>
</evidence>
<gene>
    <name evidence="6" type="ORF">US19_C0012G0034</name>
</gene>
<dbReference type="Pfam" id="PF01551">
    <property type="entry name" value="Peptidase_M23"/>
    <property type="match status" value="1"/>
</dbReference>
<feature type="coiled-coil region" evidence="2">
    <location>
        <begin position="201"/>
        <end position="228"/>
    </location>
</feature>
<proteinExistence type="predicted"/>
<evidence type="ECO:0000259" key="4">
    <source>
        <dbReference type="Pfam" id="PF01551"/>
    </source>
</evidence>
<evidence type="ECO:0000256" key="1">
    <source>
        <dbReference type="ARBA" id="ARBA00022729"/>
    </source>
</evidence>
<dbReference type="Gene3D" id="6.10.250.3150">
    <property type="match status" value="1"/>
</dbReference>
<dbReference type="SUPFAM" id="SSF51261">
    <property type="entry name" value="Duplicated hybrid motif"/>
    <property type="match status" value="2"/>
</dbReference>
<feature type="coiled-coil region" evidence="2">
    <location>
        <begin position="47"/>
        <end position="130"/>
    </location>
</feature>
<comment type="caution">
    <text evidence="6">The sequence shown here is derived from an EMBL/GenBank/DDBJ whole genome shotgun (WGS) entry which is preliminary data.</text>
</comment>
<sequence length="409" mass="45816">MFKFFRPGKKTSYVLVLSLLILSLHTSFFPFPTSHFPLPSTVHAQSIPDLEKELKDKQQQIKELEGQLAETQKQEKTLKSQLTFIDTQTSITELKIQETQFQIIKLDKEIEELSGRIERLSQSVDSISEVLLQRIVKTYKYGNITPIDLIFSSSGFADLIERVKYIQVAQANDKKVLYQLQATKSTYNDQKSDKETRQIQQEKLKKDLENYQVQLVDQKKAKEELLKVTQNDEKKFQDLLAKLRADTESIARALASAGTKIGPVKKGDRIASVGNTGCSTGPHLHFEVMTPAHVENGVIVGRENKVDPKPYIESGRFPNPTSSYSGNDCSQGGTCRNGDITTRFGQVYFLGTHSGLDIADFFGASIYAAEDGEAYTTQDSKACYLTGTAGKGVFVDHKNGIVTLYWHIP</sequence>
<dbReference type="EMBL" id="LBSA01000012">
    <property type="protein sequence ID" value="KKQ09600.1"/>
    <property type="molecule type" value="Genomic_DNA"/>
</dbReference>
<evidence type="ECO:0000313" key="6">
    <source>
        <dbReference type="EMBL" id="KKQ09600.1"/>
    </source>
</evidence>
<dbReference type="GO" id="GO:0004222">
    <property type="term" value="F:metalloendopeptidase activity"/>
    <property type="evidence" value="ECO:0007669"/>
    <property type="project" value="TreeGrafter"/>
</dbReference>
<protein>
    <submittedName>
        <fullName evidence="6">Uncharacterized protein</fullName>
    </submittedName>
</protein>
<evidence type="ECO:0000256" key="3">
    <source>
        <dbReference type="SAM" id="MobiDB-lite"/>
    </source>
</evidence>
<dbReference type="Proteomes" id="UP000034492">
    <property type="component" value="Unassembled WGS sequence"/>
</dbReference>
<accession>A0A0G0F833</accession>
<feature type="domain" description="Peptidoglycan hydrolase PcsB coiled-coil" evidence="5">
    <location>
        <begin position="117"/>
        <end position="186"/>
    </location>
</feature>
<evidence type="ECO:0000259" key="5">
    <source>
        <dbReference type="Pfam" id="PF24568"/>
    </source>
</evidence>
<feature type="compositionally biased region" description="Polar residues" evidence="3">
    <location>
        <begin position="319"/>
        <end position="329"/>
    </location>
</feature>
<keyword evidence="2" id="KW-0175">Coiled coil</keyword>
<dbReference type="InterPro" id="IPR050570">
    <property type="entry name" value="Cell_wall_metabolism_enzyme"/>
</dbReference>
<organism evidence="6 7">
    <name type="scientific">Candidatus Daviesbacteria bacterium GW2011_GWB1_36_5</name>
    <dbReference type="NCBI Taxonomy" id="1618426"/>
    <lineage>
        <taxon>Bacteria</taxon>
        <taxon>Candidatus Daviesiibacteriota</taxon>
    </lineage>
</organism>
<dbReference type="Pfam" id="PF24568">
    <property type="entry name" value="CC_PcsB"/>
    <property type="match status" value="1"/>
</dbReference>
<dbReference type="PANTHER" id="PTHR21666">
    <property type="entry name" value="PEPTIDASE-RELATED"/>
    <property type="match status" value="1"/>
</dbReference>